<evidence type="ECO:0000259" key="1">
    <source>
        <dbReference type="Pfam" id="PF00535"/>
    </source>
</evidence>
<feature type="domain" description="Glycosyltransferase 2-like" evidence="1">
    <location>
        <begin position="10"/>
        <end position="170"/>
    </location>
</feature>
<dbReference type="Proteomes" id="UP000421408">
    <property type="component" value="Unassembled WGS sequence"/>
</dbReference>
<dbReference type="RefSeq" id="WP_153118454.1">
    <property type="nucleotide sequence ID" value="NZ_VZCC01000020.1"/>
</dbReference>
<gene>
    <name evidence="2" type="ORF">F7D74_04095</name>
</gene>
<dbReference type="PANTHER" id="PTHR22916:SF3">
    <property type="entry name" value="UDP-GLCNAC:BETAGAL BETA-1,3-N-ACETYLGLUCOSAMINYLTRANSFERASE-LIKE PROTEIN 1"/>
    <property type="match status" value="1"/>
</dbReference>
<accession>A0AA90ZVD5</accession>
<organism evidence="2 3">
    <name type="scientific">Segatella copri</name>
    <dbReference type="NCBI Taxonomy" id="165179"/>
    <lineage>
        <taxon>Bacteria</taxon>
        <taxon>Pseudomonadati</taxon>
        <taxon>Bacteroidota</taxon>
        <taxon>Bacteroidia</taxon>
        <taxon>Bacteroidales</taxon>
        <taxon>Prevotellaceae</taxon>
        <taxon>Segatella</taxon>
    </lineage>
</organism>
<proteinExistence type="predicted"/>
<dbReference type="Pfam" id="PF00535">
    <property type="entry name" value="Glycos_transf_2"/>
    <property type="match status" value="1"/>
</dbReference>
<dbReference type="EMBL" id="VZCC01000020">
    <property type="protein sequence ID" value="MQN83189.1"/>
    <property type="molecule type" value="Genomic_DNA"/>
</dbReference>
<dbReference type="InterPro" id="IPR029044">
    <property type="entry name" value="Nucleotide-diphossugar_trans"/>
</dbReference>
<comment type="caution">
    <text evidence="2">The sequence shown here is derived from an EMBL/GenBank/DDBJ whole genome shotgun (WGS) entry which is preliminary data.</text>
</comment>
<dbReference type="AlphaFoldDB" id="A0AA90ZVD5"/>
<evidence type="ECO:0000313" key="3">
    <source>
        <dbReference type="Proteomes" id="UP000421408"/>
    </source>
</evidence>
<dbReference type="GO" id="GO:0016758">
    <property type="term" value="F:hexosyltransferase activity"/>
    <property type="evidence" value="ECO:0007669"/>
    <property type="project" value="UniProtKB-ARBA"/>
</dbReference>
<protein>
    <submittedName>
        <fullName evidence="2">Glycosyltransferase family 2 protein</fullName>
    </submittedName>
</protein>
<dbReference type="SUPFAM" id="SSF53448">
    <property type="entry name" value="Nucleotide-diphospho-sugar transferases"/>
    <property type="match status" value="1"/>
</dbReference>
<dbReference type="InterPro" id="IPR001173">
    <property type="entry name" value="Glyco_trans_2-like"/>
</dbReference>
<dbReference type="PANTHER" id="PTHR22916">
    <property type="entry name" value="GLYCOSYLTRANSFERASE"/>
    <property type="match status" value="1"/>
</dbReference>
<sequence>MELYKNNTVSVIIPIYNAERFIAKALDSVLQQSYKDIEIILVDDCSSDRTEEVVNGYVEQYPQIIYQRLNKNQGAAVARNTALGLAKGRFVAFLDCDDVWCEGKLEFQLTFMNKIGAAISCTAMDVMSEDGEILGKVRNVQWKISYDFLLRNTIIATSTVIVDRNQIGNFKMPLRRGGQDYATWLMLMRNGINCYGLNKVLTHYRILSNSLSSNKWKSIKQVWQIQTHDEGIGKVPAIINVCCFIIHAFIKHFM</sequence>
<name>A0AA90ZVD5_9BACT</name>
<evidence type="ECO:0000313" key="2">
    <source>
        <dbReference type="EMBL" id="MQN83189.1"/>
    </source>
</evidence>
<dbReference type="Gene3D" id="3.90.550.10">
    <property type="entry name" value="Spore Coat Polysaccharide Biosynthesis Protein SpsA, Chain A"/>
    <property type="match status" value="1"/>
</dbReference>
<dbReference type="CDD" id="cd00761">
    <property type="entry name" value="Glyco_tranf_GTA_type"/>
    <property type="match status" value="1"/>
</dbReference>
<reference evidence="3" key="1">
    <citation type="submission" date="2019-09" db="EMBL/GenBank/DDBJ databases">
        <title>Distinct polysaccharide growth profiles of human intestinal Prevotella copri isolates.</title>
        <authorList>
            <person name="Fehlner-Peach H."/>
            <person name="Magnabosco C."/>
            <person name="Raghavan V."/>
            <person name="Scher J.U."/>
            <person name="Tett A."/>
            <person name="Cox L.M."/>
            <person name="Gottsegen C."/>
            <person name="Watters A."/>
            <person name="Wiltshire- Gordon J.D."/>
            <person name="Segata N."/>
            <person name="Bonneau R."/>
            <person name="Littman D.R."/>
        </authorList>
    </citation>
    <scope>NUCLEOTIDE SEQUENCE [LARGE SCALE GENOMIC DNA]</scope>
    <source>
        <strain evidence="3">iAA108</strain>
    </source>
</reference>